<keyword evidence="2 6" id="KW-0031">Aminopeptidase</keyword>
<protein>
    <recommendedName>
        <fullName evidence="6 7">Methionine aminopeptidase</fullName>
        <shortName evidence="6">MAP</shortName>
        <shortName evidence="6">MetAP</shortName>
        <ecNumber evidence="6 7">3.4.11.18</ecNumber>
    </recommendedName>
    <alternativeName>
        <fullName evidence="6">Peptidase M</fullName>
    </alternativeName>
</protein>
<feature type="binding site" evidence="6">
    <location>
        <position position="175"/>
    </location>
    <ligand>
        <name>substrate</name>
    </ligand>
</feature>
<dbReference type="InterPro" id="IPR002467">
    <property type="entry name" value="Pept_M24A_MAP1"/>
</dbReference>
<dbReference type="GO" id="GO:0004239">
    <property type="term" value="F:initiator methionyl aminopeptidase activity"/>
    <property type="evidence" value="ECO:0007669"/>
    <property type="project" value="UniProtKB-EC"/>
</dbReference>
<comment type="cofactor">
    <cofactor evidence="6">
        <name>Co(2+)</name>
        <dbReference type="ChEBI" id="CHEBI:48828"/>
    </cofactor>
    <cofactor evidence="6">
        <name>Zn(2+)</name>
        <dbReference type="ChEBI" id="CHEBI:29105"/>
    </cofactor>
    <cofactor evidence="6">
        <name>Mn(2+)</name>
        <dbReference type="ChEBI" id="CHEBI:29035"/>
    </cofactor>
    <cofactor evidence="6">
        <name>Fe(2+)</name>
        <dbReference type="ChEBI" id="CHEBI:29033"/>
    </cofactor>
    <text evidence="6">Binds 2 divalent metal cations per subunit. Has a high-affinity and a low affinity metal-binding site. The true nature of the physiological cofactor is under debate. The enzyme is active with cobalt, zinc, manganese or divalent iron ions. Most likely, methionine aminopeptidases function as mononuclear Fe(2+)-metalloproteases under physiological conditions, and the catalytically relevant metal-binding site has been assigned to the histidine-containing high-affinity site.</text>
</comment>
<sequence>MIITNEEEIAGLKMISDIVASTLKQMHAFARPGMSTKELDDYGGALLSEFGARSAPYLVYQFPGHTCISINNEVCHGIPSDKKIIQEGDLLNIDVSAELNGYWSDNGSSFVVGRDIHQQQHLVDTSRAILKKAIEAIRGGVKINEIGGFIENEAKRNGYKVIKNLGGHGIGKSLHEQPDGLLNYKDKLDQRRFRKNTVVAIETFITTNSSWAVEQPDGFTLVGDKGGFAVQHEHTIIVTDDLPIILTEKNGVWE</sequence>
<evidence type="ECO:0000313" key="10">
    <source>
        <dbReference type="Proteomes" id="UP001597010"/>
    </source>
</evidence>
<keyword evidence="10" id="KW-1185">Reference proteome</keyword>
<comment type="caution">
    <text evidence="9">The sequence shown here is derived from an EMBL/GenBank/DDBJ whole genome shotgun (WGS) entry which is preliminary data.</text>
</comment>
<evidence type="ECO:0000256" key="1">
    <source>
        <dbReference type="ARBA" id="ARBA00002521"/>
    </source>
</evidence>
<feature type="binding site" evidence="6">
    <location>
        <position position="233"/>
    </location>
    <ligand>
        <name>a divalent metal cation</name>
        <dbReference type="ChEBI" id="CHEBI:60240"/>
        <label>2</label>
        <note>catalytic</note>
    </ligand>
</feature>
<dbReference type="PANTHER" id="PTHR43330:SF13">
    <property type="entry name" value="METHIONINE AMINOPEPTIDASE 2"/>
    <property type="match status" value="1"/>
</dbReference>
<proteinExistence type="inferred from homology"/>
<evidence type="ECO:0000259" key="8">
    <source>
        <dbReference type="Pfam" id="PF00557"/>
    </source>
</evidence>
<accession>A0ABW3AX48</accession>
<evidence type="ECO:0000256" key="2">
    <source>
        <dbReference type="ARBA" id="ARBA00022438"/>
    </source>
</evidence>
<comment type="similarity">
    <text evidence="6">Belongs to the peptidase M24A family. Methionine aminopeptidase type 1 subfamily.</text>
</comment>
<feature type="binding site" evidence="6">
    <location>
        <position position="94"/>
    </location>
    <ligand>
        <name>a divalent metal cation</name>
        <dbReference type="ChEBI" id="CHEBI:60240"/>
        <label>1</label>
    </ligand>
</feature>
<feature type="binding site" evidence="6">
    <location>
        <position position="105"/>
    </location>
    <ligand>
        <name>a divalent metal cation</name>
        <dbReference type="ChEBI" id="CHEBI:60240"/>
        <label>2</label>
        <note>catalytic</note>
    </ligand>
</feature>
<dbReference type="InterPro" id="IPR036005">
    <property type="entry name" value="Creatinase/aminopeptidase-like"/>
</dbReference>
<comment type="subunit">
    <text evidence="6">Monomer.</text>
</comment>
<dbReference type="InterPro" id="IPR001714">
    <property type="entry name" value="Pept_M24_MAP"/>
</dbReference>
<dbReference type="SUPFAM" id="SSF55920">
    <property type="entry name" value="Creatinase/aminopeptidase"/>
    <property type="match status" value="1"/>
</dbReference>
<feature type="binding site" evidence="6">
    <location>
        <position position="202"/>
    </location>
    <ligand>
        <name>a divalent metal cation</name>
        <dbReference type="ChEBI" id="CHEBI:60240"/>
        <label>2</label>
        <note>catalytic</note>
    </ligand>
</feature>
<dbReference type="InterPro" id="IPR000994">
    <property type="entry name" value="Pept_M24"/>
</dbReference>
<dbReference type="Proteomes" id="UP001597010">
    <property type="component" value="Unassembled WGS sequence"/>
</dbReference>
<evidence type="ECO:0000256" key="6">
    <source>
        <dbReference type="HAMAP-Rule" id="MF_01974"/>
    </source>
</evidence>
<dbReference type="HAMAP" id="MF_01974">
    <property type="entry name" value="MetAP_1"/>
    <property type="match status" value="1"/>
</dbReference>
<feature type="binding site" evidence="6">
    <location>
        <position position="168"/>
    </location>
    <ligand>
        <name>a divalent metal cation</name>
        <dbReference type="ChEBI" id="CHEBI:60240"/>
        <label>2</label>
        <note>catalytic</note>
    </ligand>
</feature>
<feature type="binding site" evidence="6">
    <location>
        <position position="76"/>
    </location>
    <ligand>
        <name>substrate</name>
    </ligand>
</feature>
<evidence type="ECO:0000256" key="5">
    <source>
        <dbReference type="ARBA" id="ARBA00022801"/>
    </source>
</evidence>
<name>A0ABW3AX48_9SPHI</name>
<dbReference type="NCBIfam" id="TIGR00500">
    <property type="entry name" value="met_pdase_I"/>
    <property type="match status" value="1"/>
</dbReference>
<dbReference type="Pfam" id="PF00557">
    <property type="entry name" value="Peptidase_M24"/>
    <property type="match status" value="1"/>
</dbReference>
<dbReference type="EC" id="3.4.11.18" evidence="6 7"/>
<gene>
    <name evidence="6 9" type="primary">map</name>
    <name evidence="9" type="ORF">ACFQZX_18610</name>
</gene>
<dbReference type="RefSeq" id="WP_377118237.1">
    <property type="nucleotide sequence ID" value="NZ_JBHTHZ010000014.1"/>
</dbReference>
<evidence type="ECO:0000256" key="3">
    <source>
        <dbReference type="ARBA" id="ARBA00022670"/>
    </source>
</evidence>
<dbReference type="PRINTS" id="PR00599">
    <property type="entry name" value="MAPEPTIDASE"/>
</dbReference>
<comment type="function">
    <text evidence="1 6">Removes the N-terminal methionine from nascent proteins. The N-terminal methionine is often cleaved when the second residue in the primary sequence is small and uncharged (Met-Ala-, Cys, Gly, Pro, Ser, Thr, or Val). Requires deformylation of the N(alpha)-formylated initiator methionine before it can be hydrolyzed.</text>
</comment>
<feature type="binding site" evidence="6">
    <location>
        <position position="105"/>
    </location>
    <ligand>
        <name>a divalent metal cation</name>
        <dbReference type="ChEBI" id="CHEBI:60240"/>
        <label>1</label>
    </ligand>
</feature>
<dbReference type="EMBL" id="JBHTHZ010000014">
    <property type="protein sequence ID" value="MFD0795641.1"/>
    <property type="molecule type" value="Genomic_DNA"/>
</dbReference>
<evidence type="ECO:0000313" key="9">
    <source>
        <dbReference type="EMBL" id="MFD0795641.1"/>
    </source>
</evidence>
<dbReference type="Gene3D" id="3.90.230.10">
    <property type="entry name" value="Creatinase/methionine aminopeptidase superfamily"/>
    <property type="match status" value="1"/>
</dbReference>
<dbReference type="PANTHER" id="PTHR43330">
    <property type="entry name" value="METHIONINE AMINOPEPTIDASE"/>
    <property type="match status" value="1"/>
</dbReference>
<keyword evidence="5 6" id="KW-0378">Hydrolase</keyword>
<reference evidence="10" key="1">
    <citation type="journal article" date="2019" name="Int. J. Syst. Evol. Microbiol.">
        <title>The Global Catalogue of Microorganisms (GCM) 10K type strain sequencing project: providing services to taxonomists for standard genome sequencing and annotation.</title>
        <authorList>
            <consortium name="The Broad Institute Genomics Platform"/>
            <consortium name="The Broad Institute Genome Sequencing Center for Infectious Disease"/>
            <person name="Wu L."/>
            <person name="Ma J."/>
        </authorList>
    </citation>
    <scope>NUCLEOTIDE SEQUENCE [LARGE SCALE GENOMIC DNA]</scope>
    <source>
        <strain evidence="10">CCUG 61484</strain>
    </source>
</reference>
<organism evidence="9 10">
    <name type="scientific">Mucilaginibacter litoreus</name>
    <dbReference type="NCBI Taxonomy" id="1048221"/>
    <lineage>
        <taxon>Bacteria</taxon>
        <taxon>Pseudomonadati</taxon>
        <taxon>Bacteroidota</taxon>
        <taxon>Sphingobacteriia</taxon>
        <taxon>Sphingobacteriales</taxon>
        <taxon>Sphingobacteriaceae</taxon>
        <taxon>Mucilaginibacter</taxon>
    </lineage>
</organism>
<evidence type="ECO:0000256" key="7">
    <source>
        <dbReference type="RuleBase" id="RU003653"/>
    </source>
</evidence>
<keyword evidence="3 6" id="KW-0645">Protease</keyword>
<evidence type="ECO:0000256" key="4">
    <source>
        <dbReference type="ARBA" id="ARBA00022723"/>
    </source>
</evidence>
<feature type="domain" description="Peptidase M24" evidence="8">
    <location>
        <begin position="14"/>
        <end position="240"/>
    </location>
</feature>
<comment type="catalytic activity">
    <reaction evidence="6 7">
        <text>Release of N-terminal amino acids, preferentially methionine, from peptides and arylamides.</text>
        <dbReference type="EC" id="3.4.11.18"/>
    </reaction>
</comment>
<feature type="binding site" evidence="6">
    <location>
        <position position="233"/>
    </location>
    <ligand>
        <name>a divalent metal cation</name>
        <dbReference type="ChEBI" id="CHEBI:60240"/>
        <label>1</label>
    </ligand>
</feature>
<keyword evidence="4 6" id="KW-0479">Metal-binding</keyword>